<keyword evidence="7 8" id="KW-0472">Membrane</keyword>
<dbReference type="Pfam" id="PF01040">
    <property type="entry name" value="UbiA"/>
    <property type="match status" value="1"/>
</dbReference>
<dbReference type="KEGG" id="iis:EYM_07385"/>
<evidence type="ECO:0000256" key="5">
    <source>
        <dbReference type="ARBA" id="ARBA00022692"/>
    </source>
</evidence>
<dbReference type="GO" id="GO:0005886">
    <property type="term" value="C:plasma membrane"/>
    <property type="evidence" value="ECO:0007669"/>
    <property type="project" value="UniProtKB-SubCell"/>
</dbReference>
<dbReference type="STRING" id="940295.EYM_07385"/>
<evidence type="ECO:0000313" key="10">
    <source>
        <dbReference type="Proteomes" id="UP000060778"/>
    </source>
</evidence>
<evidence type="ECO:0000256" key="6">
    <source>
        <dbReference type="ARBA" id="ARBA00022989"/>
    </source>
</evidence>
<organism evidence="9 10">
    <name type="scientific">Ignicoccus islandicus DSM 13165</name>
    <dbReference type="NCBI Taxonomy" id="940295"/>
    <lineage>
        <taxon>Archaea</taxon>
        <taxon>Thermoproteota</taxon>
        <taxon>Thermoprotei</taxon>
        <taxon>Desulfurococcales</taxon>
        <taxon>Desulfurococcaceae</taxon>
        <taxon>Ignicoccus</taxon>
    </lineage>
</organism>
<dbReference type="CDD" id="cd13959">
    <property type="entry name" value="PT_UbiA_COQ2"/>
    <property type="match status" value="1"/>
</dbReference>
<comment type="subcellular location">
    <subcellularLocation>
        <location evidence="2">Cell membrane</location>
        <topology evidence="2">Multi-pass membrane protein</topology>
    </subcellularLocation>
</comment>
<evidence type="ECO:0000256" key="2">
    <source>
        <dbReference type="ARBA" id="ARBA00004651"/>
    </source>
</evidence>
<dbReference type="NCBIfam" id="TIGR01475">
    <property type="entry name" value="ubiA_other"/>
    <property type="match status" value="1"/>
</dbReference>
<keyword evidence="5 8" id="KW-0812">Transmembrane</keyword>
<feature type="transmembrane region" description="Helical" evidence="8">
    <location>
        <begin position="195"/>
        <end position="214"/>
    </location>
</feature>
<evidence type="ECO:0000313" key="9">
    <source>
        <dbReference type="EMBL" id="ALU12034.1"/>
    </source>
</evidence>
<feature type="transmembrane region" description="Helical" evidence="8">
    <location>
        <begin position="130"/>
        <end position="151"/>
    </location>
</feature>
<evidence type="ECO:0000256" key="4">
    <source>
        <dbReference type="ARBA" id="ARBA00022679"/>
    </source>
</evidence>
<comment type="cofactor">
    <cofactor evidence="1">
        <name>Mg(2+)</name>
        <dbReference type="ChEBI" id="CHEBI:18420"/>
    </cofactor>
</comment>
<feature type="transmembrane region" description="Helical" evidence="8">
    <location>
        <begin position="6"/>
        <end position="25"/>
    </location>
</feature>
<keyword evidence="10" id="KW-1185">Reference proteome</keyword>
<protein>
    <submittedName>
        <fullName evidence="9">Prenyltransferase</fullName>
    </submittedName>
</protein>
<dbReference type="PANTHER" id="PTHR11048">
    <property type="entry name" value="PRENYLTRANSFERASES"/>
    <property type="match status" value="1"/>
</dbReference>
<dbReference type="Proteomes" id="UP000060778">
    <property type="component" value="Chromosome"/>
</dbReference>
<dbReference type="InterPro" id="IPR044878">
    <property type="entry name" value="UbiA_sf"/>
</dbReference>
<comment type="similarity">
    <text evidence="3">Belongs to the UbiA prenyltransferase family.</text>
</comment>
<reference evidence="9 10" key="1">
    <citation type="submission" date="2013-11" db="EMBL/GenBank/DDBJ databases">
        <title>Comparative genomics of Ignicoccus.</title>
        <authorList>
            <person name="Podar M."/>
        </authorList>
    </citation>
    <scope>NUCLEOTIDE SEQUENCE [LARGE SCALE GENOMIC DNA]</scope>
    <source>
        <strain evidence="9 10">DSM 13165</strain>
    </source>
</reference>
<keyword evidence="4 9" id="KW-0808">Transferase</keyword>
<dbReference type="EMBL" id="CP006867">
    <property type="protein sequence ID" value="ALU12034.1"/>
    <property type="molecule type" value="Genomic_DNA"/>
</dbReference>
<keyword evidence="6 8" id="KW-1133">Transmembrane helix</keyword>
<dbReference type="AlphaFoldDB" id="A0A0U2VD85"/>
<name>A0A0U2VD85_9CREN</name>
<dbReference type="Gene3D" id="1.20.120.1780">
    <property type="entry name" value="UbiA prenyltransferase"/>
    <property type="match status" value="1"/>
</dbReference>
<dbReference type="InterPro" id="IPR000537">
    <property type="entry name" value="UbiA_prenyltransferase"/>
</dbReference>
<dbReference type="PANTHER" id="PTHR11048:SF28">
    <property type="entry name" value="4-HYDROXYBENZOATE POLYPRENYLTRANSFERASE, MITOCHONDRIAL"/>
    <property type="match status" value="1"/>
</dbReference>
<dbReference type="InterPro" id="IPR039653">
    <property type="entry name" value="Prenyltransferase"/>
</dbReference>
<gene>
    <name evidence="9" type="ORF">EYM_07385</name>
</gene>
<dbReference type="Gene3D" id="1.10.357.140">
    <property type="entry name" value="UbiA prenyltransferase"/>
    <property type="match status" value="1"/>
</dbReference>
<evidence type="ECO:0000256" key="1">
    <source>
        <dbReference type="ARBA" id="ARBA00001946"/>
    </source>
</evidence>
<feature type="transmembrane region" description="Helical" evidence="8">
    <location>
        <begin position="97"/>
        <end position="118"/>
    </location>
</feature>
<proteinExistence type="inferred from homology"/>
<accession>A0A0U2VD85</accession>
<feature type="transmembrane region" description="Helical" evidence="8">
    <location>
        <begin position="71"/>
        <end position="90"/>
    </location>
</feature>
<dbReference type="GO" id="GO:0016765">
    <property type="term" value="F:transferase activity, transferring alkyl or aryl (other than methyl) groups"/>
    <property type="evidence" value="ECO:0007669"/>
    <property type="project" value="InterPro"/>
</dbReference>
<evidence type="ECO:0000256" key="3">
    <source>
        <dbReference type="ARBA" id="ARBA00005985"/>
    </source>
</evidence>
<dbReference type="InterPro" id="IPR006371">
    <property type="entry name" value="Polyprenyltransferase_UbiA-li"/>
</dbReference>
<feature type="transmembrane region" description="Helical" evidence="8">
    <location>
        <begin position="45"/>
        <end position="65"/>
    </location>
</feature>
<sequence>MKEFILILTALFGIRAYSLIINNLLDINIDRANPRTANRPLPSGCVSVIEAITLGILSLILYFISAALLNYYALLLSPIFPILSTIYPLLKRCCPIAHFWLGAILGSSVIGGSIAVSGDAPTLIDALGRVPWIYVISVWLWVASFDSIYAIEDIEFDRKYGLHSVPADYGIEKTKAIVEFSSLIFSALMIWSMKVYSLNVFSSLLMAYGLGTYWKLIGMLELDPYEAASKSLNVNVKVGVALGVAPLLKLLPLM</sequence>
<evidence type="ECO:0000256" key="8">
    <source>
        <dbReference type="SAM" id="Phobius"/>
    </source>
</evidence>
<evidence type="ECO:0000256" key="7">
    <source>
        <dbReference type="ARBA" id="ARBA00023136"/>
    </source>
</evidence>